<dbReference type="EMBL" id="LXQA010012160">
    <property type="protein sequence ID" value="MCH87417.1"/>
    <property type="molecule type" value="Genomic_DNA"/>
</dbReference>
<reference evidence="2 3" key="1">
    <citation type="journal article" date="2018" name="Front. Plant Sci.">
        <title>Red Clover (Trifolium pratense) and Zigzag Clover (T. medium) - A Picture of Genomic Similarities and Differences.</title>
        <authorList>
            <person name="Dluhosova J."/>
            <person name="Istvanek J."/>
            <person name="Nedelnik J."/>
            <person name="Repkova J."/>
        </authorList>
    </citation>
    <scope>NUCLEOTIDE SEQUENCE [LARGE SCALE GENOMIC DNA]</scope>
    <source>
        <strain evidence="3">cv. 10/8</strain>
        <tissue evidence="2">Leaf</tissue>
    </source>
</reference>
<sequence length="397" mass="45010">MGFVLKDRLKGLKVGIKGWSAEVYGKIDEKKKQLVAKILELDLKSESTGISAEEVAGRKRLFDDLWLLLKSIEASIFQRSRTKWLKEGDANTWYFHSCLTARKRGNNISVLRTSDGWVEGPVNVREATVTFFRKHFDNVEWNRPVLEGVVLPVLSEERKGMRVSIFTMDEIEAAIKSSDGSKCPGPDGFNFAFLKEFWGLMRNEIRILFDQFHANDCVPKCLMSYFLTLVPKIKSPQSLGDFRPISLLGCLYKLLAKVLTSRLAKAIDPLIPKTQTAFLKGRQLVEGVVVVNEVIDYAKKSGKECVILKVDFEKAYDSVDWSFLDFMLQKFGFCEKWRAWMRAYVCAGNMFVLVNGSPTEEINIKRGLKQGDPLAPLLFLLVAEGLGSLMRRAVELN</sequence>
<dbReference type="InterPro" id="IPR000477">
    <property type="entry name" value="RT_dom"/>
</dbReference>
<accession>A0A392MIV8</accession>
<feature type="domain" description="Reverse transcriptase" evidence="1">
    <location>
        <begin position="211"/>
        <end position="397"/>
    </location>
</feature>
<dbReference type="Pfam" id="PF00078">
    <property type="entry name" value="RVT_1"/>
    <property type="match status" value="1"/>
</dbReference>
<name>A0A392MIV8_9FABA</name>
<organism evidence="2 3">
    <name type="scientific">Trifolium medium</name>
    <dbReference type="NCBI Taxonomy" id="97028"/>
    <lineage>
        <taxon>Eukaryota</taxon>
        <taxon>Viridiplantae</taxon>
        <taxon>Streptophyta</taxon>
        <taxon>Embryophyta</taxon>
        <taxon>Tracheophyta</taxon>
        <taxon>Spermatophyta</taxon>
        <taxon>Magnoliopsida</taxon>
        <taxon>eudicotyledons</taxon>
        <taxon>Gunneridae</taxon>
        <taxon>Pentapetalae</taxon>
        <taxon>rosids</taxon>
        <taxon>fabids</taxon>
        <taxon>Fabales</taxon>
        <taxon>Fabaceae</taxon>
        <taxon>Papilionoideae</taxon>
        <taxon>50 kb inversion clade</taxon>
        <taxon>NPAAA clade</taxon>
        <taxon>Hologalegina</taxon>
        <taxon>IRL clade</taxon>
        <taxon>Trifolieae</taxon>
        <taxon>Trifolium</taxon>
    </lineage>
</organism>
<keyword evidence="2" id="KW-0548">Nucleotidyltransferase</keyword>
<dbReference type="Proteomes" id="UP000265520">
    <property type="component" value="Unassembled WGS sequence"/>
</dbReference>
<feature type="non-terminal residue" evidence="2">
    <location>
        <position position="397"/>
    </location>
</feature>
<keyword evidence="2" id="KW-0695">RNA-directed DNA polymerase</keyword>
<dbReference type="GO" id="GO:0003964">
    <property type="term" value="F:RNA-directed DNA polymerase activity"/>
    <property type="evidence" value="ECO:0007669"/>
    <property type="project" value="UniProtKB-KW"/>
</dbReference>
<keyword evidence="2" id="KW-0808">Transferase</keyword>
<evidence type="ECO:0000313" key="2">
    <source>
        <dbReference type="EMBL" id="MCH87417.1"/>
    </source>
</evidence>
<dbReference type="CDD" id="cd01650">
    <property type="entry name" value="RT_nLTR_like"/>
    <property type="match status" value="1"/>
</dbReference>
<gene>
    <name evidence="2" type="ORF">A2U01_0008287</name>
</gene>
<dbReference type="PANTHER" id="PTHR19446">
    <property type="entry name" value="REVERSE TRANSCRIPTASES"/>
    <property type="match status" value="1"/>
</dbReference>
<dbReference type="AlphaFoldDB" id="A0A392MIV8"/>
<proteinExistence type="predicted"/>
<evidence type="ECO:0000313" key="3">
    <source>
        <dbReference type="Proteomes" id="UP000265520"/>
    </source>
</evidence>
<comment type="caution">
    <text evidence="2">The sequence shown here is derived from an EMBL/GenBank/DDBJ whole genome shotgun (WGS) entry which is preliminary data.</text>
</comment>
<dbReference type="PROSITE" id="PS50878">
    <property type="entry name" value="RT_POL"/>
    <property type="match status" value="1"/>
</dbReference>
<keyword evidence="3" id="KW-1185">Reference proteome</keyword>
<evidence type="ECO:0000259" key="1">
    <source>
        <dbReference type="PROSITE" id="PS50878"/>
    </source>
</evidence>
<protein>
    <submittedName>
        <fullName evidence="2">LINE-1 reverse transcriptase like</fullName>
    </submittedName>
</protein>